<dbReference type="PROSITE" id="PS51826">
    <property type="entry name" value="PSBD"/>
    <property type="match status" value="1"/>
</dbReference>
<dbReference type="SUPFAM" id="SSF51230">
    <property type="entry name" value="Single hybrid motif"/>
    <property type="match status" value="1"/>
</dbReference>
<evidence type="ECO:0000256" key="1">
    <source>
        <dbReference type="ARBA" id="ARBA00004052"/>
    </source>
</evidence>
<dbReference type="InterPro" id="IPR006255">
    <property type="entry name" value="SucB"/>
</dbReference>
<evidence type="ECO:0000256" key="6">
    <source>
        <dbReference type="ARBA" id="ARBA00022532"/>
    </source>
</evidence>
<dbReference type="OrthoDB" id="9805770at2"/>
<feature type="domain" description="Peripheral subunit-binding (PSBD)" evidence="13">
    <location>
        <begin position="110"/>
        <end position="147"/>
    </location>
</feature>
<dbReference type="CDD" id="cd06849">
    <property type="entry name" value="lipoyl_domain"/>
    <property type="match status" value="1"/>
</dbReference>
<organism evidence="14 15">
    <name type="scientific">Caenimonas sedimenti</name>
    <dbReference type="NCBI Taxonomy" id="2596921"/>
    <lineage>
        <taxon>Bacteria</taxon>
        <taxon>Pseudomonadati</taxon>
        <taxon>Pseudomonadota</taxon>
        <taxon>Betaproteobacteria</taxon>
        <taxon>Burkholderiales</taxon>
        <taxon>Comamonadaceae</taxon>
        <taxon>Caenimonas</taxon>
    </lineage>
</organism>
<evidence type="ECO:0000256" key="7">
    <source>
        <dbReference type="ARBA" id="ARBA00022679"/>
    </source>
</evidence>
<comment type="similarity">
    <text evidence="3 11">Belongs to the 2-oxoacid dehydrogenase family.</text>
</comment>
<reference evidence="14 15" key="1">
    <citation type="submission" date="2019-07" db="EMBL/GenBank/DDBJ databases">
        <title>Caenimonas sedimenti sp. nov., isolated from activated sludge.</title>
        <authorList>
            <person name="Xu J."/>
        </authorList>
    </citation>
    <scope>NUCLEOTIDE SEQUENCE [LARGE SCALE GENOMIC DNA]</scope>
    <source>
        <strain evidence="14 15">HX-9-20</strain>
    </source>
</reference>
<dbReference type="Pfam" id="PF02817">
    <property type="entry name" value="E3_binding"/>
    <property type="match status" value="1"/>
</dbReference>
<proteinExistence type="inferred from homology"/>
<keyword evidence="15" id="KW-1185">Reference proteome</keyword>
<dbReference type="SUPFAM" id="SSF47005">
    <property type="entry name" value="Peripheral subunit-binding domain of 2-oxo acid dehydrogenase complex"/>
    <property type="match status" value="1"/>
</dbReference>
<comment type="function">
    <text evidence="1 11">E2 component of the 2-oxoglutarate dehydrogenase (OGDH) complex which catalyzes the second step in the conversion of 2-oxoglutarate to succinyl-CoA and CO(2).</text>
</comment>
<dbReference type="PANTHER" id="PTHR43416">
    <property type="entry name" value="DIHYDROLIPOYLLYSINE-RESIDUE SUCCINYLTRANSFERASE COMPONENT OF 2-OXOGLUTARATE DEHYDROGENASE COMPLEX, MITOCHONDRIAL-RELATED"/>
    <property type="match status" value="1"/>
</dbReference>
<dbReference type="InterPro" id="IPR001078">
    <property type="entry name" value="2-oxoacid_DH_actylTfrase"/>
</dbReference>
<dbReference type="InterPro" id="IPR000089">
    <property type="entry name" value="Biotin_lipoyl"/>
</dbReference>
<dbReference type="RefSeq" id="WP_145896453.1">
    <property type="nucleotide sequence ID" value="NZ_VOBQ01000024.1"/>
</dbReference>
<dbReference type="NCBIfam" id="TIGR01347">
    <property type="entry name" value="sucB"/>
    <property type="match status" value="1"/>
</dbReference>
<evidence type="ECO:0000259" key="13">
    <source>
        <dbReference type="PROSITE" id="PS51826"/>
    </source>
</evidence>
<dbReference type="GO" id="GO:0004149">
    <property type="term" value="F:dihydrolipoyllysine-residue succinyltransferase activity"/>
    <property type="evidence" value="ECO:0007669"/>
    <property type="project" value="UniProtKB-UniRule"/>
</dbReference>
<accession>A0A562ZG86</accession>
<keyword evidence="7 11" id="KW-0808">Transferase</keyword>
<dbReference type="InterPro" id="IPR004167">
    <property type="entry name" value="PSBD"/>
</dbReference>
<dbReference type="InterPro" id="IPR023213">
    <property type="entry name" value="CAT-like_dom_sf"/>
</dbReference>
<feature type="domain" description="Lipoyl-binding" evidence="12">
    <location>
        <begin position="3"/>
        <end position="78"/>
    </location>
</feature>
<gene>
    <name evidence="14" type="primary">odhB</name>
    <name evidence="14" type="ORF">FN976_26005</name>
</gene>
<keyword evidence="8 11" id="KW-0450">Lipoyl</keyword>
<evidence type="ECO:0000256" key="11">
    <source>
        <dbReference type="RuleBase" id="RU361138"/>
    </source>
</evidence>
<dbReference type="Proteomes" id="UP000318199">
    <property type="component" value="Unassembled WGS sequence"/>
</dbReference>
<dbReference type="InterPro" id="IPR036625">
    <property type="entry name" value="E3-bd_dom_sf"/>
</dbReference>
<dbReference type="UniPathway" id="UPA00868">
    <property type="reaction ID" value="UER00840"/>
</dbReference>
<evidence type="ECO:0000256" key="3">
    <source>
        <dbReference type="ARBA" id="ARBA00007317"/>
    </source>
</evidence>
<dbReference type="EC" id="2.3.1.61" evidence="4 11"/>
<keyword evidence="6 11" id="KW-0816">Tricarboxylic acid cycle</keyword>
<evidence type="ECO:0000313" key="15">
    <source>
        <dbReference type="Proteomes" id="UP000318199"/>
    </source>
</evidence>
<comment type="pathway">
    <text evidence="2 11">Amino-acid degradation; L-lysine degradation via saccharopine pathway; glutaryl-CoA from L-lysine: step 6/6.</text>
</comment>
<comment type="cofactor">
    <cofactor evidence="11">
        <name>(R)-lipoate</name>
        <dbReference type="ChEBI" id="CHEBI:83088"/>
    </cofactor>
    <text evidence="11">Binds 1 lipoyl cofactor covalently.</text>
</comment>
<dbReference type="InterPro" id="IPR003016">
    <property type="entry name" value="2-oxoA_DH_lipoyl-BS"/>
</dbReference>
<comment type="caution">
    <text evidence="14">The sequence shown here is derived from an EMBL/GenBank/DDBJ whole genome shotgun (WGS) entry which is preliminary data.</text>
</comment>
<dbReference type="InterPro" id="IPR011053">
    <property type="entry name" value="Single_hybrid_motif"/>
</dbReference>
<dbReference type="Gene3D" id="2.40.50.100">
    <property type="match status" value="1"/>
</dbReference>
<dbReference type="Gene3D" id="4.10.320.10">
    <property type="entry name" value="E3-binding domain"/>
    <property type="match status" value="1"/>
</dbReference>
<sequence length="416" mass="43435">MAIVEVKVPQLSESVAEATLLQWKKKAGDLVALDEIVIEIETDKVVLEVPAPAAGVLAEILVADGGTVVADQPIARIDTEGKASASAAAPAQAAAPAPAAAPAGADKSGVAMPAAAKIMADNNLQPGSVAGTGRDGRVTKGDVLGTLAAGPAKAAVAPPVQVAAAPKAALAQVAAPVGAPNLGDRPEQRVPMSRLRARIAERLIQSQSTNAILTTFNEVNMAPVMEMRKRFQEKFEKEHGVKIGFMSFFVKAAVHALKKYPVLNASVDNNDIVYHGYFDIGIAVGSPRGLVVPILRNADQMSFADIEKKIAEFGQKAKDGKLGLDDLAGGTFSISNGGVFGSMLSTPIINPPQSAILGVHATKDRAVVENGQIVVRPMNYLAMSYDHRIIDGREAVLGLVAMKEALEDPARLLFDI</sequence>
<dbReference type="AlphaFoldDB" id="A0A562ZG86"/>
<dbReference type="Pfam" id="PF00364">
    <property type="entry name" value="Biotin_lipoyl"/>
    <property type="match status" value="1"/>
</dbReference>
<comment type="catalytic activity">
    <reaction evidence="10 11">
        <text>N(6)-[(R)-dihydrolipoyl]-L-lysyl-[protein] + succinyl-CoA = N(6)-[(R)-S(8)-succinyldihydrolipoyl]-L-lysyl-[protein] + CoA</text>
        <dbReference type="Rhea" id="RHEA:15213"/>
        <dbReference type="Rhea" id="RHEA-COMP:10475"/>
        <dbReference type="Rhea" id="RHEA-COMP:20092"/>
        <dbReference type="ChEBI" id="CHEBI:57287"/>
        <dbReference type="ChEBI" id="CHEBI:57292"/>
        <dbReference type="ChEBI" id="CHEBI:83100"/>
        <dbReference type="ChEBI" id="CHEBI:83120"/>
        <dbReference type="EC" id="2.3.1.61"/>
    </reaction>
</comment>
<evidence type="ECO:0000313" key="14">
    <source>
        <dbReference type="EMBL" id="TWO66988.1"/>
    </source>
</evidence>
<evidence type="ECO:0000256" key="2">
    <source>
        <dbReference type="ARBA" id="ARBA00005145"/>
    </source>
</evidence>
<dbReference type="InterPro" id="IPR050537">
    <property type="entry name" value="2-oxoacid_dehydrogenase"/>
</dbReference>
<evidence type="ECO:0000259" key="12">
    <source>
        <dbReference type="PROSITE" id="PS50968"/>
    </source>
</evidence>
<protein>
    <recommendedName>
        <fullName evidence="5 11">Dihydrolipoyllysine-residue succinyltransferase component of 2-oxoglutarate dehydrogenase complex</fullName>
        <ecNumber evidence="4 11">2.3.1.61</ecNumber>
    </recommendedName>
    <alternativeName>
        <fullName evidence="11">2-oxoglutarate dehydrogenase complex component E2</fullName>
    </alternativeName>
</protein>
<dbReference type="PANTHER" id="PTHR43416:SF5">
    <property type="entry name" value="DIHYDROLIPOYLLYSINE-RESIDUE SUCCINYLTRANSFERASE COMPONENT OF 2-OXOGLUTARATE DEHYDROGENASE COMPLEX, MITOCHONDRIAL"/>
    <property type="match status" value="1"/>
</dbReference>
<dbReference type="Gene3D" id="3.30.559.10">
    <property type="entry name" value="Chloramphenicol acetyltransferase-like domain"/>
    <property type="match status" value="1"/>
</dbReference>
<dbReference type="SUPFAM" id="SSF52777">
    <property type="entry name" value="CoA-dependent acyltransferases"/>
    <property type="match status" value="1"/>
</dbReference>
<dbReference type="GO" id="GO:0033512">
    <property type="term" value="P:L-lysine catabolic process to acetyl-CoA via saccharopine"/>
    <property type="evidence" value="ECO:0007669"/>
    <property type="project" value="UniProtKB-UniRule"/>
</dbReference>
<dbReference type="Pfam" id="PF00198">
    <property type="entry name" value="2-oxoacid_dh"/>
    <property type="match status" value="1"/>
</dbReference>
<evidence type="ECO:0000256" key="8">
    <source>
        <dbReference type="ARBA" id="ARBA00022823"/>
    </source>
</evidence>
<evidence type="ECO:0000256" key="5">
    <source>
        <dbReference type="ARBA" id="ARBA00019511"/>
    </source>
</evidence>
<dbReference type="GO" id="GO:0045252">
    <property type="term" value="C:oxoglutarate dehydrogenase complex"/>
    <property type="evidence" value="ECO:0007669"/>
    <property type="project" value="UniProtKB-UniRule"/>
</dbReference>
<dbReference type="GO" id="GO:0006099">
    <property type="term" value="P:tricarboxylic acid cycle"/>
    <property type="evidence" value="ECO:0007669"/>
    <property type="project" value="UniProtKB-UniRule"/>
</dbReference>
<dbReference type="EMBL" id="VOBQ01000024">
    <property type="protein sequence ID" value="TWO66988.1"/>
    <property type="molecule type" value="Genomic_DNA"/>
</dbReference>
<evidence type="ECO:0000256" key="4">
    <source>
        <dbReference type="ARBA" id="ARBA00012945"/>
    </source>
</evidence>
<keyword evidence="9 11" id="KW-0012">Acyltransferase</keyword>
<dbReference type="PROSITE" id="PS00189">
    <property type="entry name" value="LIPOYL"/>
    <property type="match status" value="1"/>
</dbReference>
<evidence type="ECO:0000256" key="9">
    <source>
        <dbReference type="ARBA" id="ARBA00023315"/>
    </source>
</evidence>
<dbReference type="GO" id="GO:0005829">
    <property type="term" value="C:cytosol"/>
    <property type="evidence" value="ECO:0007669"/>
    <property type="project" value="TreeGrafter"/>
</dbReference>
<dbReference type="PROSITE" id="PS50968">
    <property type="entry name" value="BIOTINYL_LIPOYL"/>
    <property type="match status" value="1"/>
</dbReference>
<dbReference type="FunFam" id="3.30.559.10:FF:000007">
    <property type="entry name" value="Dihydrolipoamide acetyltransferase component of pyruvate dehydrogenase complex"/>
    <property type="match status" value="1"/>
</dbReference>
<dbReference type="NCBIfam" id="NF004309">
    <property type="entry name" value="PRK05704.1"/>
    <property type="match status" value="1"/>
</dbReference>
<evidence type="ECO:0000256" key="10">
    <source>
        <dbReference type="ARBA" id="ARBA00052761"/>
    </source>
</evidence>
<name>A0A562ZG86_9BURK</name>